<comment type="caution">
    <text evidence="2">The sequence shown here is derived from an EMBL/GenBank/DDBJ whole genome shotgun (WGS) entry which is preliminary data.</text>
</comment>
<protein>
    <submittedName>
        <fullName evidence="2">Uncharacterized protein</fullName>
    </submittedName>
</protein>
<gene>
    <name evidence="2" type="ORF">B296_00058558</name>
</gene>
<dbReference type="Proteomes" id="UP000287651">
    <property type="component" value="Unassembled WGS sequence"/>
</dbReference>
<reference evidence="2 3" key="1">
    <citation type="journal article" date="2014" name="Agronomy (Basel)">
        <title>A Draft Genome Sequence for Ensete ventricosum, the Drought-Tolerant Tree Against Hunger.</title>
        <authorList>
            <person name="Harrison J."/>
            <person name="Moore K.A."/>
            <person name="Paszkiewicz K."/>
            <person name="Jones T."/>
            <person name="Grant M."/>
            <person name="Ambacheew D."/>
            <person name="Muzemil S."/>
            <person name="Studholme D.J."/>
        </authorList>
    </citation>
    <scope>NUCLEOTIDE SEQUENCE [LARGE SCALE GENOMIC DNA]</scope>
</reference>
<feature type="compositionally biased region" description="Polar residues" evidence="1">
    <location>
        <begin position="76"/>
        <end position="85"/>
    </location>
</feature>
<accession>A0A426XLM8</accession>
<dbReference type="EMBL" id="AMZH03019412">
    <property type="protein sequence ID" value="RRT40397.1"/>
    <property type="molecule type" value="Genomic_DNA"/>
</dbReference>
<evidence type="ECO:0000313" key="2">
    <source>
        <dbReference type="EMBL" id="RRT40397.1"/>
    </source>
</evidence>
<proteinExistence type="predicted"/>
<evidence type="ECO:0000256" key="1">
    <source>
        <dbReference type="SAM" id="MobiDB-lite"/>
    </source>
</evidence>
<dbReference type="AlphaFoldDB" id="A0A426XLM8"/>
<sequence length="104" mass="11560">MIRVAKELDYFITHIRFRELGKLKDKVECKATDSSVMNITAPWYHKGGTSLKSSISCSYGGRALAVKGAEKVENAKANSKYQNKTEGQRPGNFVRPVSTSFSSR</sequence>
<name>A0A426XLM8_ENSVE</name>
<organism evidence="2 3">
    <name type="scientific">Ensete ventricosum</name>
    <name type="common">Abyssinian banana</name>
    <name type="synonym">Musa ensete</name>
    <dbReference type="NCBI Taxonomy" id="4639"/>
    <lineage>
        <taxon>Eukaryota</taxon>
        <taxon>Viridiplantae</taxon>
        <taxon>Streptophyta</taxon>
        <taxon>Embryophyta</taxon>
        <taxon>Tracheophyta</taxon>
        <taxon>Spermatophyta</taxon>
        <taxon>Magnoliopsida</taxon>
        <taxon>Liliopsida</taxon>
        <taxon>Zingiberales</taxon>
        <taxon>Musaceae</taxon>
        <taxon>Ensete</taxon>
    </lineage>
</organism>
<feature type="region of interest" description="Disordered" evidence="1">
    <location>
        <begin position="75"/>
        <end position="104"/>
    </location>
</feature>
<evidence type="ECO:0000313" key="3">
    <source>
        <dbReference type="Proteomes" id="UP000287651"/>
    </source>
</evidence>